<evidence type="ECO:0000256" key="2">
    <source>
        <dbReference type="PROSITE-ProRule" id="PRU00117"/>
    </source>
</evidence>
<dbReference type="InParanoid" id="F0XZI2"/>
<dbReference type="GeneID" id="20223602"/>
<protein>
    <recommendedName>
        <fullName evidence="5">K Homology domain-containing protein</fullName>
    </recommendedName>
</protein>
<dbReference type="eggNOG" id="KOG2208">
    <property type="taxonomic scope" value="Eukaryota"/>
</dbReference>
<feature type="domain" description="K Homology" evidence="5">
    <location>
        <begin position="318"/>
        <end position="383"/>
    </location>
</feature>
<dbReference type="Proteomes" id="UP000002729">
    <property type="component" value="Unassembled WGS sequence"/>
</dbReference>
<feature type="compositionally biased region" description="Basic residues" evidence="3">
    <location>
        <begin position="34"/>
        <end position="56"/>
    </location>
</feature>
<dbReference type="InterPro" id="IPR004088">
    <property type="entry name" value="KH_dom_type_1"/>
</dbReference>
<accession>F0XZI2</accession>
<keyword evidence="4" id="KW-0472">Membrane</keyword>
<dbReference type="Gene3D" id="3.30.1370.10">
    <property type="entry name" value="K Homology domain, type 1"/>
    <property type="match status" value="5"/>
</dbReference>
<keyword evidence="2" id="KW-0694">RNA-binding</keyword>
<dbReference type="OMA" id="QERIECP"/>
<evidence type="ECO:0000256" key="4">
    <source>
        <dbReference type="SAM" id="Phobius"/>
    </source>
</evidence>
<feature type="compositionally biased region" description="Low complexity" evidence="3">
    <location>
        <begin position="550"/>
        <end position="568"/>
    </location>
</feature>
<feature type="compositionally biased region" description="Low complexity" evidence="3">
    <location>
        <begin position="70"/>
        <end position="79"/>
    </location>
</feature>
<evidence type="ECO:0000313" key="7">
    <source>
        <dbReference type="Proteomes" id="UP000002729"/>
    </source>
</evidence>
<dbReference type="GO" id="GO:0003723">
    <property type="term" value="F:RNA binding"/>
    <property type="evidence" value="ECO:0007669"/>
    <property type="project" value="UniProtKB-UniRule"/>
</dbReference>
<keyword evidence="7" id="KW-1185">Reference proteome</keyword>
<dbReference type="OrthoDB" id="10027144at2759"/>
<gene>
    <name evidence="6" type="ORF">AURANDRAFT_61750</name>
</gene>
<dbReference type="AlphaFoldDB" id="F0XZI2"/>
<evidence type="ECO:0000259" key="5">
    <source>
        <dbReference type="SMART" id="SM00322"/>
    </source>
</evidence>
<organism evidence="7">
    <name type="scientific">Aureococcus anophagefferens</name>
    <name type="common">Harmful bloom alga</name>
    <dbReference type="NCBI Taxonomy" id="44056"/>
    <lineage>
        <taxon>Eukaryota</taxon>
        <taxon>Sar</taxon>
        <taxon>Stramenopiles</taxon>
        <taxon>Ochrophyta</taxon>
        <taxon>Pelagophyceae</taxon>
        <taxon>Pelagomonadales</taxon>
        <taxon>Pelagomonadaceae</taxon>
        <taxon>Aureococcus</taxon>
    </lineage>
</organism>
<feature type="transmembrane region" description="Helical" evidence="4">
    <location>
        <begin position="6"/>
        <end position="26"/>
    </location>
</feature>
<feature type="compositionally biased region" description="Low complexity" evidence="3">
    <location>
        <begin position="112"/>
        <end position="142"/>
    </location>
</feature>
<dbReference type="InterPro" id="IPR004087">
    <property type="entry name" value="KH_dom"/>
</dbReference>
<proteinExistence type="predicted"/>
<dbReference type="InterPro" id="IPR036612">
    <property type="entry name" value="KH_dom_type_1_sf"/>
</dbReference>
<dbReference type="PANTHER" id="PTHR10288">
    <property type="entry name" value="KH DOMAIN CONTAINING RNA BINDING PROTEIN"/>
    <property type="match status" value="1"/>
</dbReference>
<evidence type="ECO:0000256" key="3">
    <source>
        <dbReference type="SAM" id="MobiDB-lite"/>
    </source>
</evidence>
<feature type="compositionally biased region" description="Basic residues" evidence="3">
    <location>
        <begin position="101"/>
        <end position="111"/>
    </location>
</feature>
<dbReference type="RefSeq" id="XP_009033726.1">
    <property type="nucleotide sequence ID" value="XM_009035478.1"/>
</dbReference>
<evidence type="ECO:0000313" key="6">
    <source>
        <dbReference type="EMBL" id="EGB11348.1"/>
    </source>
</evidence>
<feature type="domain" description="K Homology" evidence="5">
    <location>
        <begin position="169"/>
        <end position="238"/>
    </location>
</feature>
<dbReference type="SUPFAM" id="SSF54791">
    <property type="entry name" value="Eukaryotic type KH-domain (KH-domain type I)"/>
    <property type="match status" value="5"/>
</dbReference>
<dbReference type="EMBL" id="GL833122">
    <property type="protein sequence ID" value="EGB11348.1"/>
    <property type="molecule type" value="Genomic_DNA"/>
</dbReference>
<sequence>MELGPMVWAMLGVVVATLIFTSYYSGGGEPPKASGKKAKASKPHKEKKPAKEKKAPKKEAPPSPKKKAKAPVAPVAVAPAPAPEPTPARDEVKLPKAESPKKKKEKKKAAKAAKAGAPAPEAASTPAPAPETRAATAAAPPADDGWTVVDKKADPAKKKKAPKHGAPAADGSVTLDCGRFAAAIIGKGGETIKKLAADHPGATLNVEKSNNGGSTCKIGGDDPKVVAKAKTAVEALLAAAGHVPGAELATATVDAADKLPAVIGSGGATIKFITASSGAHVEAGRGGKSAVVLSGTRDQVAKAKALVLAAMNGVDIAAESTETIELGARGVPLLIGKGGATIKELQAKCGARIDVPRGGTACTVSGSADDVARAVATVKALLEDNGHGETLDLDCHVGVLLGKAGATIRKIQEASGCRVDVRSTGDAACAATLSGSLEQIAAAKREIQGAVDAANAGPALGPGEVAERVAVPDAYVGAVIGKAGANVKKIQDESKAKIDVKDGCCVVYGPPDAVAAGAAAIRAIVGKQADFDAQRAARAAPPPSWDEAQAADPVWGGAGADGDAWGVPDDADAWGA</sequence>
<feature type="domain" description="K Homology" evidence="5">
    <location>
        <begin position="385"/>
        <end position="452"/>
    </location>
</feature>
<evidence type="ECO:0000256" key="1">
    <source>
        <dbReference type="ARBA" id="ARBA00022737"/>
    </source>
</evidence>
<feature type="compositionally biased region" description="Basic and acidic residues" evidence="3">
    <location>
        <begin position="87"/>
        <end position="100"/>
    </location>
</feature>
<dbReference type="PROSITE" id="PS50084">
    <property type="entry name" value="KH_TYPE_1"/>
    <property type="match status" value="5"/>
</dbReference>
<reference evidence="6 7" key="1">
    <citation type="journal article" date="2011" name="Proc. Natl. Acad. Sci. U.S.A.">
        <title>Niche of harmful alga Aureococcus anophagefferens revealed through ecogenomics.</title>
        <authorList>
            <person name="Gobler C.J."/>
            <person name="Berry D.L."/>
            <person name="Dyhrman S.T."/>
            <person name="Wilhelm S.W."/>
            <person name="Salamov A."/>
            <person name="Lobanov A.V."/>
            <person name="Zhang Y."/>
            <person name="Collier J.L."/>
            <person name="Wurch L.L."/>
            <person name="Kustka A.B."/>
            <person name="Dill B.D."/>
            <person name="Shah M."/>
            <person name="VerBerkmoes N.C."/>
            <person name="Kuo A."/>
            <person name="Terry A."/>
            <person name="Pangilinan J."/>
            <person name="Lindquist E.A."/>
            <person name="Lucas S."/>
            <person name="Paulsen I.T."/>
            <person name="Hattenrath-Lehmann T.K."/>
            <person name="Talmage S.C."/>
            <person name="Walker E.A."/>
            <person name="Koch F."/>
            <person name="Burson A.M."/>
            <person name="Marcoval M.A."/>
            <person name="Tang Y.Z."/>
            <person name="Lecleir G.R."/>
            <person name="Coyne K.J."/>
            <person name="Berg G.M."/>
            <person name="Bertrand E.M."/>
            <person name="Saito M.A."/>
            <person name="Gladyshev V.N."/>
            <person name="Grigoriev I.V."/>
        </authorList>
    </citation>
    <scope>NUCLEOTIDE SEQUENCE [LARGE SCALE GENOMIC DNA]</scope>
    <source>
        <strain evidence="7">CCMP 1984</strain>
    </source>
</reference>
<feature type="region of interest" description="Disordered" evidence="3">
    <location>
        <begin position="26"/>
        <end position="169"/>
    </location>
</feature>
<dbReference type="CDD" id="cd00105">
    <property type="entry name" value="KH-I"/>
    <property type="match status" value="3"/>
</dbReference>
<keyword evidence="1" id="KW-0677">Repeat</keyword>
<keyword evidence="4" id="KW-0812">Transmembrane</keyword>
<dbReference type="SMART" id="SM00322">
    <property type="entry name" value="KH"/>
    <property type="match status" value="5"/>
</dbReference>
<dbReference type="KEGG" id="aaf:AURANDRAFT_61750"/>
<keyword evidence="4" id="KW-1133">Transmembrane helix</keyword>
<feature type="domain" description="K Homology" evidence="5">
    <location>
        <begin position="247"/>
        <end position="312"/>
    </location>
</feature>
<dbReference type="Pfam" id="PF00013">
    <property type="entry name" value="KH_1"/>
    <property type="match status" value="5"/>
</dbReference>
<feature type="region of interest" description="Disordered" evidence="3">
    <location>
        <begin position="535"/>
        <end position="576"/>
    </location>
</feature>
<feature type="domain" description="K Homology" evidence="5">
    <location>
        <begin position="463"/>
        <end position="526"/>
    </location>
</feature>
<name>F0XZI2_AURAN</name>